<proteinExistence type="predicted"/>
<dbReference type="InterPro" id="IPR001296">
    <property type="entry name" value="Glyco_trans_1"/>
</dbReference>
<dbReference type="InterPro" id="IPR028098">
    <property type="entry name" value="Glyco_trans_4-like_N"/>
</dbReference>
<dbReference type="PANTHER" id="PTHR45947">
    <property type="entry name" value="SULFOQUINOVOSYL TRANSFERASE SQD2"/>
    <property type="match status" value="1"/>
</dbReference>
<evidence type="ECO:0000259" key="4">
    <source>
        <dbReference type="Pfam" id="PF00534"/>
    </source>
</evidence>
<evidence type="ECO:0000256" key="1">
    <source>
        <dbReference type="ARBA" id="ARBA00021292"/>
    </source>
</evidence>
<evidence type="ECO:0000313" key="7">
    <source>
        <dbReference type="Proteomes" id="UP001209654"/>
    </source>
</evidence>
<dbReference type="InterPro" id="IPR050194">
    <property type="entry name" value="Glycosyltransferase_grp1"/>
</dbReference>
<dbReference type="Pfam" id="PF00534">
    <property type="entry name" value="Glycos_transf_1"/>
    <property type="match status" value="1"/>
</dbReference>
<sequence>MNSIAIDQQGVLQEADNGKGQRPLKILIAADTYLPDVNGAAVFGLRLAQAMTRRGHDVHVIAARPGKGASYLEERQEARVHRLRSHSVPTHESWRICFPWEIKSEIRRIFDDVQPDVVHIQCHYMIGQATIAESVRRGIRTIATNHFMPENLEPFLPFPQWFLDIVARNSWRDMGKIMGRAAVVTTPTPLAAKAMKDHARLESVLPLSNGIDSAHYEPADGEVIDRPEHPTVLFVGRLAQEKHVDVLIEALAKTDPALNVHAEIVGDGEVRPQLEAKVSELDLGGRVKFLGYVDDDELRRAYLRATVFCQPGTAELQSLVSLEAMSASKPVLLANAMALPHLVDDGVNGYLFAPRDATDLAAKLELVLGQSEAELEAMGEASHAKAARHAIDKTMDTFERLYRGASAEDFRP</sequence>
<evidence type="ECO:0000256" key="3">
    <source>
        <dbReference type="ARBA" id="ARBA00022679"/>
    </source>
</evidence>
<dbReference type="SUPFAM" id="SSF53756">
    <property type="entry name" value="UDP-Glycosyltransferase/glycogen phosphorylase"/>
    <property type="match status" value="1"/>
</dbReference>
<keyword evidence="3" id="KW-0808">Transferase</keyword>
<organism evidence="6 7">
    <name type="scientific">Arthrobacter mangrovi</name>
    <dbReference type="NCBI Taxonomy" id="2966350"/>
    <lineage>
        <taxon>Bacteria</taxon>
        <taxon>Bacillati</taxon>
        <taxon>Actinomycetota</taxon>
        <taxon>Actinomycetes</taxon>
        <taxon>Micrococcales</taxon>
        <taxon>Micrococcaceae</taxon>
        <taxon>Arthrobacter</taxon>
    </lineage>
</organism>
<name>A0ABQ5MRA1_9MICC</name>
<dbReference type="EMBL" id="BRVS01000003">
    <property type="protein sequence ID" value="GLB66265.1"/>
    <property type="molecule type" value="Genomic_DNA"/>
</dbReference>
<evidence type="ECO:0000259" key="5">
    <source>
        <dbReference type="Pfam" id="PF13439"/>
    </source>
</evidence>
<evidence type="ECO:0000256" key="2">
    <source>
        <dbReference type="ARBA" id="ARBA00022676"/>
    </source>
</evidence>
<accession>A0ABQ5MRA1</accession>
<dbReference type="Gene3D" id="3.40.50.2000">
    <property type="entry name" value="Glycogen Phosphorylase B"/>
    <property type="match status" value="2"/>
</dbReference>
<feature type="domain" description="Glycosyltransferase subfamily 4-like N-terminal" evidence="5">
    <location>
        <begin position="37"/>
        <end position="213"/>
    </location>
</feature>
<keyword evidence="2" id="KW-0328">Glycosyltransferase</keyword>
<protein>
    <recommendedName>
        <fullName evidence="1">D-inositol 3-phosphate glycosyltransferase</fullName>
    </recommendedName>
</protein>
<comment type="caution">
    <text evidence="6">The sequence shown here is derived from an EMBL/GenBank/DDBJ whole genome shotgun (WGS) entry which is preliminary data.</text>
</comment>
<dbReference type="Pfam" id="PF13439">
    <property type="entry name" value="Glyco_transf_4"/>
    <property type="match status" value="1"/>
</dbReference>
<evidence type="ECO:0000313" key="6">
    <source>
        <dbReference type="EMBL" id="GLB66265.1"/>
    </source>
</evidence>
<gene>
    <name evidence="6" type="ORF">AHIS1636_07040</name>
</gene>
<keyword evidence="7" id="KW-1185">Reference proteome</keyword>
<reference evidence="6 7" key="1">
    <citation type="journal article" date="2023" name="Int. J. Syst. Evol. Microbiol.">
        <title>Arthrobacter mangrovi sp. nov., an actinobacterium isolated from the rhizosphere of a mangrove.</title>
        <authorList>
            <person name="Hamada M."/>
            <person name="Saitou S."/>
            <person name="Enomoto N."/>
            <person name="Nanri K."/>
            <person name="Hidaka K."/>
            <person name="Miura T."/>
            <person name="Tamura T."/>
        </authorList>
    </citation>
    <scope>NUCLEOTIDE SEQUENCE [LARGE SCALE GENOMIC DNA]</scope>
    <source>
        <strain evidence="6 7">NBRC 112813</strain>
    </source>
</reference>
<dbReference type="Proteomes" id="UP001209654">
    <property type="component" value="Unassembled WGS sequence"/>
</dbReference>
<feature type="domain" description="Glycosyl transferase family 1" evidence="4">
    <location>
        <begin position="228"/>
        <end position="381"/>
    </location>
</feature>
<dbReference type="RefSeq" id="WP_264794434.1">
    <property type="nucleotide sequence ID" value="NZ_BRVS01000003.1"/>
</dbReference>
<dbReference type="PANTHER" id="PTHR45947:SF3">
    <property type="entry name" value="SULFOQUINOVOSYL TRANSFERASE SQD2"/>
    <property type="match status" value="1"/>
</dbReference>